<accession>A0A8J2XAV9</accession>
<keyword evidence="6" id="KW-1185">Reference proteome</keyword>
<dbReference type="Pfam" id="PF00022">
    <property type="entry name" value="Actin"/>
    <property type="match status" value="1"/>
</dbReference>
<evidence type="ECO:0000256" key="2">
    <source>
        <dbReference type="ARBA" id="ARBA00073387"/>
    </source>
</evidence>
<evidence type="ECO:0000313" key="6">
    <source>
        <dbReference type="Proteomes" id="UP000019375"/>
    </source>
</evidence>
<name>A0A8J2XAV9_ZYGB2</name>
<evidence type="ECO:0000313" key="5">
    <source>
        <dbReference type="EMBL" id="CDF91959.1"/>
    </source>
</evidence>
<evidence type="ECO:0000256" key="3">
    <source>
        <dbReference type="ARBA" id="ARBA00076361"/>
    </source>
</evidence>
<dbReference type="Gene3D" id="3.30.420.40">
    <property type="match status" value="2"/>
</dbReference>
<dbReference type="FunFam" id="3.90.640.10:FF:000007">
    <property type="entry name" value="Actin like 7B"/>
    <property type="match status" value="1"/>
</dbReference>
<sequence>MANDDSFLYNQPVVIDNGSAMLKAGFSGQERPKFFEHSIVGVPKKGNVNIKSLGDETYIGNKAQDRRGVLQLRHPMEHGVIVNWNDIESIWGHVFSESLQLKDVDEHPVLITEAPLNPMSNRDEMCQVLYELFGVPALYVANPAVLSLYASGRTTGCVLECGDGYSCAVPVFEGYTLTPAIKRVDYGGRDITEQLQRQLRKSAGVSLFSSGGKELVRIIKEKACYVATDLEEEREKITYNSENMSIKFKLPDGQVLTLKNDRFTAPEILFQPQLIASESDGLPGMLWQAILKTDTDLRPHLLSHILLSGGTTMLHGFGSRMLQELENLTQRRSTIKIWAPPERKYTAWVGGSILAGLSTFQRIMVTRSQWQEDPTVVHAKCN</sequence>
<dbReference type="AlphaFoldDB" id="A0A8J2XAV9"/>
<dbReference type="FunFam" id="3.30.420.40:FF:000050">
    <property type="entry name" value="Actin, alpha skeletal muscle"/>
    <property type="match status" value="1"/>
</dbReference>
<organism evidence="5 6">
    <name type="scientific">Zygosaccharomyces bailii (strain CLIB 213 / ATCC 58445 / CBS 680 / BCRC 21525 / NBRC 1098 / NCYC 1416 / NRRL Y-2227)</name>
    <dbReference type="NCBI Taxonomy" id="1333698"/>
    <lineage>
        <taxon>Eukaryota</taxon>
        <taxon>Fungi</taxon>
        <taxon>Dikarya</taxon>
        <taxon>Ascomycota</taxon>
        <taxon>Saccharomycotina</taxon>
        <taxon>Saccharomycetes</taxon>
        <taxon>Saccharomycetales</taxon>
        <taxon>Saccharomycetaceae</taxon>
        <taxon>Zygosaccharomyces</taxon>
    </lineage>
</organism>
<dbReference type="OrthoDB" id="5132116at2759"/>
<evidence type="ECO:0000256" key="1">
    <source>
        <dbReference type="ARBA" id="ARBA00038483"/>
    </source>
</evidence>
<dbReference type="EMBL" id="HG316469">
    <property type="protein sequence ID" value="CDF91959.1"/>
    <property type="molecule type" value="Genomic_DNA"/>
</dbReference>
<dbReference type="GO" id="GO:0005869">
    <property type="term" value="C:dynactin complex"/>
    <property type="evidence" value="ECO:0007669"/>
    <property type="project" value="UniProtKB-ARBA"/>
</dbReference>
<dbReference type="Gene3D" id="3.90.640.10">
    <property type="entry name" value="Actin, Chain A, domain 4"/>
    <property type="match status" value="1"/>
</dbReference>
<protein>
    <recommendedName>
        <fullName evidence="2">Centractin</fullName>
    </recommendedName>
    <alternativeName>
        <fullName evidence="3">Actin-like protein</fullName>
    </alternativeName>
    <alternativeName>
        <fullName evidence="4">Actin-related protein 1</fullName>
    </alternativeName>
</protein>
<proteinExistence type="inferred from homology"/>
<dbReference type="PANTHER" id="PTHR11937">
    <property type="entry name" value="ACTIN"/>
    <property type="match status" value="1"/>
</dbReference>
<gene>
    <name evidence="5" type="ORF">BN860_00936g</name>
</gene>
<dbReference type="Proteomes" id="UP000019375">
    <property type="component" value="Unassembled WGS sequence"/>
</dbReference>
<dbReference type="InterPro" id="IPR043129">
    <property type="entry name" value="ATPase_NBD"/>
</dbReference>
<dbReference type="PROSITE" id="PS01132">
    <property type="entry name" value="ACTINS_ACT_LIKE"/>
    <property type="match status" value="1"/>
</dbReference>
<reference evidence="6" key="1">
    <citation type="journal article" date="2013" name="Genome Announc.">
        <title>Genome sequence of the food spoilage yeast Zygosaccharomyces bailii CLIB 213(T).</title>
        <authorList>
            <person name="Galeote V."/>
            <person name="Bigey F."/>
            <person name="Devillers H."/>
            <person name="Neuveglise C."/>
            <person name="Dequin S."/>
        </authorList>
    </citation>
    <scope>NUCLEOTIDE SEQUENCE [LARGE SCALE GENOMIC DNA]</scope>
    <source>
        <strain evidence="6">CLIB 213 / ATCC 58445 / CBS 680 / CCRC 21525 / NBRC 1098 / NCYC 1416 / NRRL Y-2227</strain>
    </source>
</reference>
<dbReference type="InterPro" id="IPR004000">
    <property type="entry name" value="Actin"/>
</dbReference>
<dbReference type="SMART" id="SM00268">
    <property type="entry name" value="ACTIN"/>
    <property type="match status" value="1"/>
</dbReference>
<dbReference type="SUPFAM" id="SSF53067">
    <property type="entry name" value="Actin-like ATPase domain"/>
    <property type="match status" value="2"/>
</dbReference>
<dbReference type="InterPro" id="IPR020902">
    <property type="entry name" value="Actin/actin-like_CS"/>
</dbReference>
<dbReference type="PRINTS" id="PR00190">
    <property type="entry name" value="ACTIN"/>
</dbReference>
<evidence type="ECO:0000256" key="4">
    <source>
        <dbReference type="ARBA" id="ARBA00083222"/>
    </source>
</evidence>
<comment type="similarity">
    <text evidence="1">Belongs to the actin family. ARP1 subfamily.</text>
</comment>